<dbReference type="EMBL" id="AWUE01015158">
    <property type="protein sequence ID" value="OMO99307.1"/>
    <property type="molecule type" value="Genomic_DNA"/>
</dbReference>
<proteinExistence type="predicted"/>
<evidence type="ECO:0000313" key="1">
    <source>
        <dbReference type="EMBL" id="OMO99307.1"/>
    </source>
</evidence>
<name>A0A1R3JX99_9ROSI</name>
<keyword evidence="2" id="KW-1185">Reference proteome</keyword>
<sequence length="293" mass="34205">MWTSFIKRWRRGEQINTVSNTTNRRGKGTKAHFIGRWCWPWSRAKSRPIQFQPELDYYKSRKLGLVFWSDEGKAANLFNLLPSDILFEEILARIVTEDEGPRNLCRLSCVCKFFYDASNEAETLKKVKISFSKRLRFEPTCYENLVSKCATVGNLRAIAVLEPLGTFIINVDGERLYLKERFYASYFLGMILFESPTTREEARSCFNPNRLRADSESFIYFRRNANRFLLKLGIDRPLKREISCDLWFCGCHKMNAGFALDQLINEFFVGMPCHISFFYELLRVASVATFGDE</sequence>
<dbReference type="OrthoDB" id="1801939at2759"/>
<evidence type="ECO:0000313" key="2">
    <source>
        <dbReference type="Proteomes" id="UP000187203"/>
    </source>
</evidence>
<gene>
    <name evidence="1" type="ORF">COLO4_13360</name>
</gene>
<dbReference type="AlphaFoldDB" id="A0A1R3JX99"/>
<reference evidence="2" key="1">
    <citation type="submission" date="2013-09" db="EMBL/GenBank/DDBJ databases">
        <title>Corchorus olitorius genome sequencing.</title>
        <authorList>
            <person name="Alam M."/>
            <person name="Haque M.S."/>
            <person name="Islam M.S."/>
            <person name="Emdad E.M."/>
            <person name="Islam M.M."/>
            <person name="Ahmed B."/>
            <person name="Halim A."/>
            <person name="Hossen Q.M.M."/>
            <person name="Hossain M.Z."/>
            <person name="Ahmed R."/>
            <person name="Khan M.M."/>
            <person name="Islam R."/>
            <person name="Rashid M.M."/>
            <person name="Khan S.A."/>
            <person name="Rahman M.S."/>
            <person name="Alam M."/>
            <person name="Yahiya A.S."/>
            <person name="Khan M.S."/>
            <person name="Azam M.S."/>
            <person name="Haque T."/>
            <person name="Lashkar M.Z.H."/>
            <person name="Akhand A.I."/>
            <person name="Morshed G."/>
            <person name="Roy S."/>
            <person name="Uddin K.S."/>
            <person name="Rabeya T."/>
            <person name="Hossain A.S."/>
            <person name="Chowdhury A."/>
            <person name="Snigdha A.R."/>
            <person name="Mortoza M.S."/>
            <person name="Matin S.A."/>
            <person name="Hoque S.M.E."/>
            <person name="Islam M.K."/>
            <person name="Roy D.K."/>
            <person name="Haider R."/>
            <person name="Moosa M.M."/>
            <person name="Elias S.M."/>
            <person name="Hasan A.M."/>
            <person name="Jahan S."/>
            <person name="Shafiuddin M."/>
            <person name="Mahmood N."/>
            <person name="Shommy N.S."/>
        </authorList>
    </citation>
    <scope>NUCLEOTIDE SEQUENCE [LARGE SCALE GENOMIC DNA]</scope>
    <source>
        <strain evidence="2">cv. O-4</strain>
    </source>
</reference>
<organism evidence="1 2">
    <name type="scientific">Corchorus olitorius</name>
    <dbReference type="NCBI Taxonomy" id="93759"/>
    <lineage>
        <taxon>Eukaryota</taxon>
        <taxon>Viridiplantae</taxon>
        <taxon>Streptophyta</taxon>
        <taxon>Embryophyta</taxon>
        <taxon>Tracheophyta</taxon>
        <taxon>Spermatophyta</taxon>
        <taxon>Magnoliopsida</taxon>
        <taxon>eudicotyledons</taxon>
        <taxon>Gunneridae</taxon>
        <taxon>Pentapetalae</taxon>
        <taxon>rosids</taxon>
        <taxon>malvids</taxon>
        <taxon>Malvales</taxon>
        <taxon>Malvaceae</taxon>
        <taxon>Grewioideae</taxon>
        <taxon>Apeibeae</taxon>
        <taxon>Corchorus</taxon>
    </lineage>
</organism>
<dbReference type="Proteomes" id="UP000187203">
    <property type="component" value="Unassembled WGS sequence"/>
</dbReference>
<protein>
    <recommendedName>
        <fullName evidence="3">F-box domain-containing protein</fullName>
    </recommendedName>
</protein>
<dbReference type="SUPFAM" id="SSF81383">
    <property type="entry name" value="F-box domain"/>
    <property type="match status" value="1"/>
</dbReference>
<accession>A0A1R3JX99</accession>
<dbReference type="InterPro" id="IPR036047">
    <property type="entry name" value="F-box-like_dom_sf"/>
</dbReference>
<evidence type="ECO:0008006" key="3">
    <source>
        <dbReference type="Google" id="ProtNLM"/>
    </source>
</evidence>
<comment type="caution">
    <text evidence="1">The sequence shown here is derived from an EMBL/GenBank/DDBJ whole genome shotgun (WGS) entry which is preliminary data.</text>
</comment>